<evidence type="ECO:0000256" key="1">
    <source>
        <dbReference type="ARBA" id="ARBA00022491"/>
    </source>
</evidence>
<dbReference type="InterPro" id="IPR050624">
    <property type="entry name" value="HTH-type_Tx_Regulator"/>
</dbReference>
<keyword evidence="6" id="KW-1185">Reference proteome</keyword>
<dbReference type="SUPFAM" id="SSF46689">
    <property type="entry name" value="Homeodomain-like"/>
    <property type="match status" value="1"/>
</dbReference>
<sequence>MKKDKPKYRQIIDAAVVVIAENGYHQAQVSKIAKQAGVADGTIYLYFKNKEDILISLFQDKMGHFIERIEEQIAGKERAVEKLLVMVESHFTMLSQDRHLAIVTQLELRQSNKELRLKINEVLKGYLSLVDKILVEGKENGEFSGNLETRLARQMIFGTMDEVVTTWVMNDQKYDLPSLAPSVHQLLISGCKAD</sequence>
<dbReference type="Gene3D" id="1.10.10.60">
    <property type="entry name" value="Homeodomain-like"/>
    <property type="match status" value="1"/>
</dbReference>
<evidence type="ECO:0000259" key="4">
    <source>
        <dbReference type="PROSITE" id="PS50977"/>
    </source>
</evidence>
<keyword evidence="1" id="KW-0678">Repressor</keyword>
<feature type="domain" description="HTH tetR-type" evidence="4">
    <location>
        <begin position="5"/>
        <end position="65"/>
    </location>
</feature>
<dbReference type="PROSITE" id="PS50977">
    <property type="entry name" value="HTH_TETR_2"/>
    <property type="match status" value="1"/>
</dbReference>
<evidence type="ECO:0000256" key="3">
    <source>
        <dbReference type="PROSITE-ProRule" id="PRU00335"/>
    </source>
</evidence>
<gene>
    <name evidence="5" type="ORF">F7732_08775</name>
</gene>
<evidence type="ECO:0000256" key="2">
    <source>
        <dbReference type="ARBA" id="ARBA00023125"/>
    </source>
</evidence>
<dbReference type="Pfam" id="PF08359">
    <property type="entry name" value="TetR_C_4"/>
    <property type="match status" value="1"/>
</dbReference>
<dbReference type="InterPro" id="IPR001647">
    <property type="entry name" value="HTH_TetR"/>
</dbReference>
<dbReference type="GO" id="GO:0003677">
    <property type="term" value="F:DNA binding"/>
    <property type="evidence" value="ECO:0007669"/>
    <property type="project" value="UniProtKB-UniRule"/>
</dbReference>
<dbReference type="PANTHER" id="PTHR43479:SF11">
    <property type="entry name" value="ACREF_ENVCD OPERON REPRESSOR-RELATED"/>
    <property type="match status" value="1"/>
</dbReference>
<dbReference type="InterPro" id="IPR013570">
    <property type="entry name" value="Tscrpt_reg_YsiA_C"/>
</dbReference>
<accession>A0A7V7RNN7</accession>
<dbReference type="Pfam" id="PF00440">
    <property type="entry name" value="TetR_N"/>
    <property type="match status" value="1"/>
</dbReference>
<keyword evidence="2 3" id="KW-0238">DNA-binding</keyword>
<dbReference type="RefSeq" id="WP_066443088.1">
    <property type="nucleotide sequence ID" value="NZ_WBOT01000002.1"/>
</dbReference>
<dbReference type="PANTHER" id="PTHR43479">
    <property type="entry name" value="ACREF/ENVCD OPERON REPRESSOR-RELATED"/>
    <property type="match status" value="1"/>
</dbReference>
<proteinExistence type="predicted"/>
<dbReference type="EMBL" id="WBOT01000002">
    <property type="protein sequence ID" value="KAB2334156.1"/>
    <property type="molecule type" value="Genomic_DNA"/>
</dbReference>
<dbReference type="OrthoDB" id="9809994at2"/>
<dbReference type="SUPFAM" id="SSF48498">
    <property type="entry name" value="Tetracyclin repressor-like, C-terminal domain"/>
    <property type="match status" value="1"/>
</dbReference>
<name>A0A7V7RNN7_9BACI</name>
<dbReference type="InterPro" id="IPR036271">
    <property type="entry name" value="Tet_transcr_reg_TetR-rel_C_sf"/>
</dbReference>
<evidence type="ECO:0000313" key="5">
    <source>
        <dbReference type="EMBL" id="KAB2334156.1"/>
    </source>
</evidence>
<dbReference type="Gene3D" id="1.10.357.10">
    <property type="entry name" value="Tetracycline Repressor, domain 2"/>
    <property type="match status" value="1"/>
</dbReference>
<organism evidence="5 6">
    <name type="scientific">Bacillus mesophilum</name>
    <dbReference type="NCBI Taxonomy" id="1071718"/>
    <lineage>
        <taxon>Bacteria</taxon>
        <taxon>Bacillati</taxon>
        <taxon>Bacillota</taxon>
        <taxon>Bacilli</taxon>
        <taxon>Bacillales</taxon>
        <taxon>Bacillaceae</taxon>
        <taxon>Bacillus</taxon>
    </lineage>
</organism>
<dbReference type="Proteomes" id="UP000441354">
    <property type="component" value="Unassembled WGS sequence"/>
</dbReference>
<protein>
    <submittedName>
        <fullName evidence="5">TetR/AcrR family transcriptional regulator</fullName>
    </submittedName>
</protein>
<comment type="caution">
    <text evidence="5">The sequence shown here is derived from an EMBL/GenBank/DDBJ whole genome shotgun (WGS) entry which is preliminary data.</text>
</comment>
<dbReference type="AlphaFoldDB" id="A0A7V7RNN7"/>
<dbReference type="InterPro" id="IPR009057">
    <property type="entry name" value="Homeodomain-like_sf"/>
</dbReference>
<dbReference type="PRINTS" id="PR00455">
    <property type="entry name" value="HTHTETR"/>
</dbReference>
<reference evidence="5 6" key="1">
    <citation type="journal article" date="2014" name="Arch. Microbiol.">
        <title>Bacillus mesophilum sp. nov., strain IITR-54T, a novel 4-chlorobiphenyl dechlorinating bacterium.</title>
        <authorList>
            <person name="Manickam N."/>
            <person name="Singh N.K."/>
            <person name="Bajaj A."/>
            <person name="Kumar R.M."/>
            <person name="Kaur G."/>
            <person name="Kaur N."/>
            <person name="Bala M."/>
            <person name="Kumar A."/>
            <person name="Mayilraj S."/>
        </authorList>
    </citation>
    <scope>NUCLEOTIDE SEQUENCE [LARGE SCALE GENOMIC DNA]</scope>
    <source>
        <strain evidence="5 6">IITR-54</strain>
    </source>
</reference>
<evidence type="ECO:0000313" key="6">
    <source>
        <dbReference type="Proteomes" id="UP000441354"/>
    </source>
</evidence>
<feature type="DNA-binding region" description="H-T-H motif" evidence="3">
    <location>
        <begin position="28"/>
        <end position="47"/>
    </location>
</feature>